<keyword evidence="3" id="KW-1185">Reference proteome</keyword>
<evidence type="ECO:0008006" key="4">
    <source>
        <dbReference type="Google" id="ProtNLM"/>
    </source>
</evidence>
<organism evidence="2 3">
    <name type="scientific">Thermogymnomonas acidicola</name>
    <dbReference type="NCBI Taxonomy" id="399579"/>
    <lineage>
        <taxon>Archaea</taxon>
        <taxon>Methanobacteriati</taxon>
        <taxon>Thermoplasmatota</taxon>
        <taxon>Thermoplasmata</taxon>
        <taxon>Thermoplasmatales</taxon>
        <taxon>Thermogymnomonas</taxon>
    </lineage>
</organism>
<evidence type="ECO:0000313" key="2">
    <source>
        <dbReference type="EMBL" id="GGM71109.1"/>
    </source>
</evidence>
<dbReference type="SUPFAM" id="SSF49503">
    <property type="entry name" value="Cupredoxins"/>
    <property type="match status" value="1"/>
</dbReference>
<gene>
    <name evidence="2" type="ORF">GCM10007108_06460</name>
</gene>
<dbReference type="AlphaFoldDB" id="A0AA37BQL4"/>
<evidence type="ECO:0000256" key="1">
    <source>
        <dbReference type="SAM" id="Phobius"/>
    </source>
</evidence>
<protein>
    <recommendedName>
        <fullName evidence="4">Cytochrome oxidase subunit II copper A binding domain-containing protein</fullName>
    </recommendedName>
</protein>
<name>A0AA37BQL4_9ARCH</name>
<proteinExistence type="predicted"/>
<dbReference type="InterPro" id="IPR008972">
    <property type="entry name" value="Cupredoxin"/>
</dbReference>
<keyword evidence="1" id="KW-1133">Transmembrane helix</keyword>
<comment type="caution">
    <text evidence="2">The sequence shown here is derived from an EMBL/GenBank/DDBJ whole genome shotgun (WGS) entry which is preliminary data.</text>
</comment>
<dbReference type="EMBL" id="BMNY01000001">
    <property type="protein sequence ID" value="GGM71109.1"/>
    <property type="molecule type" value="Genomic_DNA"/>
</dbReference>
<reference evidence="2" key="2">
    <citation type="submission" date="2022-09" db="EMBL/GenBank/DDBJ databases">
        <authorList>
            <person name="Sun Q."/>
            <person name="Ohkuma M."/>
        </authorList>
    </citation>
    <scope>NUCLEOTIDE SEQUENCE</scope>
    <source>
        <strain evidence="2">JCM 13583</strain>
    </source>
</reference>
<dbReference type="Proteomes" id="UP000632195">
    <property type="component" value="Unassembled WGS sequence"/>
</dbReference>
<accession>A0AA37BQL4</accession>
<keyword evidence="1" id="KW-0812">Transmembrane</keyword>
<reference evidence="2" key="1">
    <citation type="journal article" date="2014" name="Int. J. Syst. Evol. Microbiol.">
        <title>Complete genome sequence of Corynebacterium casei LMG S-19264T (=DSM 44701T), isolated from a smear-ripened cheese.</title>
        <authorList>
            <consortium name="US DOE Joint Genome Institute (JGI-PGF)"/>
            <person name="Walter F."/>
            <person name="Albersmeier A."/>
            <person name="Kalinowski J."/>
            <person name="Ruckert C."/>
        </authorList>
    </citation>
    <scope>NUCLEOTIDE SEQUENCE</scope>
    <source>
        <strain evidence="2">JCM 13583</strain>
    </source>
</reference>
<evidence type="ECO:0000313" key="3">
    <source>
        <dbReference type="Proteomes" id="UP000632195"/>
    </source>
</evidence>
<keyword evidence="1" id="KW-0472">Membrane</keyword>
<feature type="transmembrane region" description="Helical" evidence="1">
    <location>
        <begin position="12"/>
        <end position="31"/>
    </location>
</feature>
<dbReference type="Gene3D" id="2.60.40.420">
    <property type="entry name" value="Cupredoxins - blue copper proteins"/>
    <property type="match status" value="1"/>
</dbReference>
<sequence>MVRKMDKANSLFIIGVAALIVAGAIGVAWVMTYNSSPSQPQASAVQNGPYQLTLVITTNNYFNSTVGDQPAFFVLENGSLVPSTTITVPSGVEISITIICYDNGTAPVPASMSRVFGTVGNMEQIVNNTMVNMTQASGGLEILSGAQNVSAVNQNDIAHTFTLFSQSTPIVNIPVPPTSVVHAVIPAMSPGVYQWHCEAACGSGPSGWSGAMDTPGWMTGGFIVS</sequence>